<dbReference type="AlphaFoldDB" id="A0A975AKM3"/>
<reference evidence="1 2" key="1">
    <citation type="submission" date="2021-03" db="EMBL/GenBank/DDBJ databases">
        <title>Novel species identification of genus Shewanella.</title>
        <authorList>
            <person name="Liu G."/>
            <person name="Zhang Q."/>
        </authorList>
    </citation>
    <scope>NUCLEOTIDE SEQUENCE [LARGE SCALE GENOMIC DNA]</scope>
    <source>
        <strain evidence="1 2">FJAT-53726</strain>
    </source>
</reference>
<protein>
    <submittedName>
        <fullName evidence="1">Uncharacterized protein</fullName>
    </submittedName>
</protein>
<keyword evidence="2" id="KW-1185">Reference proteome</keyword>
<evidence type="ECO:0000313" key="1">
    <source>
        <dbReference type="EMBL" id="QSX30522.1"/>
    </source>
</evidence>
<dbReference type="RefSeq" id="WP_207321859.1">
    <property type="nucleotide sequence ID" value="NZ_CP071501.1"/>
</dbReference>
<evidence type="ECO:0000313" key="2">
    <source>
        <dbReference type="Proteomes" id="UP000663281"/>
    </source>
</evidence>
<dbReference type="KEGG" id="scyp:JYB88_02340"/>
<accession>A0A975AKM3</accession>
<gene>
    <name evidence="1" type="ORF">JYB88_02340</name>
</gene>
<dbReference type="Proteomes" id="UP000663281">
    <property type="component" value="Chromosome"/>
</dbReference>
<name>A0A975AKM3_9GAMM</name>
<organism evidence="1 2">
    <name type="scientific">Shewanella cyperi</name>
    <dbReference type="NCBI Taxonomy" id="2814292"/>
    <lineage>
        <taxon>Bacteria</taxon>
        <taxon>Pseudomonadati</taxon>
        <taxon>Pseudomonadota</taxon>
        <taxon>Gammaproteobacteria</taxon>
        <taxon>Alteromonadales</taxon>
        <taxon>Shewanellaceae</taxon>
        <taxon>Shewanella</taxon>
    </lineage>
</organism>
<proteinExistence type="predicted"/>
<sequence length="82" mass="9085">MHHNLALAGRQGHTTQDDRWDALTSAQKTVLFGLYKYGYKLLLVNHRKGEPYAVVANGFELGTLDPSGKMSFNSTELLSSNC</sequence>
<dbReference type="EMBL" id="CP071504">
    <property type="protein sequence ID" value="QSX30522.1"/>
    <property type="molecule type" value="Genomic_DNA"/>
</dbReference>